<name>A0A4Y6EK81_9CAUD</name>
<sequence>MSGSEMTPEEVAEASADTIRNAMNSETKIRFGEDFFVKHAIVIALVERPRGDLEKPNAERFSLLVKNLDSVNPGIAINMLREAAAKFQAKKAEQGGT</sequence>
<evidence type="ECO:0000313" key="1">
    <source>
        <dbReference type="EMBL" id="QDF19126.1"/>
    </source>
</evidence>
<dbReference type="GeneID" id="65120985"/>
<protein>
    <submittedName>
        <fullName evidence="1">Uncharacterized protein</fullName>
    </submittedName>
</protein>
<dbReference type="RefSeq" id="YP_010103129.1">
    <property type="nucleotide sequence ID" value="NC_055806.1"/>
</dbReference>
<accession>A0A4Y6EK81</accession>
<organism evidence="1 2">
    <name type="scientific">Gordonia Phage Lollipop1437</name>
    <dbReference type="NCBI Taxonomy" id="2588505"/>
    <lineage>
        <taxon>Viruses</taxon>
        <taxon>Duplodnaviria</taxon>
        <taxon>Heunggongvirae</taxon>
        <taxon>Uroviricota</taxon>
        <taxon>Caudoviricetes</taxon>
        <taxon>Zierdtviridae</taxon>
        <taxon>Emilbogenvirinae</taxon>
        <taxon>Skysandvirus</taxon>
        <taxon>Skysandvirus lollipop1437</taxon>
    </lineage>
</organism>
<gene>
    <name evidence="1" type="primary">22</name>
    <name evidence="1" type="ORF">SEA_LOLLIPOP1437_22</name>
</gene>
<reference evidence="1 2" key="1">
    <citation type="submission" date="2019-05" db="EMBL/GenBank/DDBJ databases">
        <authorList>
            <person name="Feith S.L."/>
            <person name="Clifford K.A."/>
            <person name="Elmore F.L."/>
            <person name="Knight M.S."/>
            <person name="Le K."/>
            <person name="Lobaina D."/>
            <person name="Nougues D."/>
            <person name="Salama A."/>
            <person name="Stoeber S.D."/>
            <person name="Sweeney K.J."/>
            <person name="Truong T.G."/>
            <person name="Alvaro L.E."/>
            <person name="Isern S."/>
            <person name="Michael S.F."/>
            <person name="Monti D.L."/>
            <person name="Garlena R.A."/>
            <person name="Russell D.A."/>
            <person name="Pope W.H."/>
            <person name="Jacobs-Sera D."/>
            <person name="Hatfull G.F."/>
        </authorList>
    </citation>
    <scope>NUCLEOTIDE SEQUENCE [LARGE SCALE GENOMIC DNA]</scope>
</reference>
<dbReference type="EMBL" id="MK977699">
    <property type="protein sequence ID" value="QDF19126.1"/>
    <property type="molecule type" value="Genomic_DNA"/>
</dbReference>
<keyword evidence="2" id="KW-1185">Reference proteome</keyword>
<dbReference type="KEGG" id="vg:65120985"/>
<proteinExistence type="predicted"/>
<evidence type="ECO:0000313" key="2">
    <source>
        <dbReference type="Proteomes" id="UP000317864"/>
    </source>
</evidence>
<dbReference type="Proteomes" id="UP000317864">
    <property type="component" value="Segment"/>
</dbReference>